<gene>
    <name evidence="2" type="ORF">FBZ89_109231</name>
</gene>
<keyword evidence="1" id="KW-0812">Transmembrane</keyword>
<keyword evidence="1" id="KW-0472">Membrane</keyword>
<comment type="caution">
    <text evidence="2">The sequence shown here is derived from an EMBL/GenBank/DDBJ whole genome shotgun (WGS) entry which is preliminary data.</text>
</comment>
<protein>
    <submittedName>
        <fullName evidence="2">Uncharacterized protein</fullName>
    </submittedName>
</protein>
<evidence type="ECO:0000313" key="2">
    <source>
        <dbReference type="EMBL" id="TWB18844.1"/>
    </source>
</evidence>
<evidence type="ECO:0000256" key="1">
    <source>
        <dbReference type="SAM" id="Phobius"/>
    </source>
</evidence>
<name>A0A560FB65_9PROT</name>
<dbReference type="Proteomes" id="UP000319859">
    <property type="component" value="Unassembled WGS sequence"/>
</dbReference>
<feature type="transmembrane region" description="Helical" evidence="1">
    <location>
        <begin position="44"/>
        <end position="64"/>
    </location>
</feature>
<sequence>MTLGVGPACSVLPPHGDKNRLTRADRGVMMEYNRPIDKFARRSLLVGCILVAGITIFIAANTLFVGQKKESVAALAAELKTVSTSLHDAQTTGQPTEKLMERSGKIIEKLTLLADRGDPAACIQVAALKFGIAQTELKPSGTGPANPQKGKSLIVDALKYARCALDQKQALTADEQAVAERWVTGFPQLITQLDNSPAVKTYYVRGGDLACSDLMQMANYLMTSGYAVGK</sequence>
<reference evidence="2 3" key="1">
    <citation type="submission" date="2019-06" db="EMBL/GenBank/DDBJ databases">
        <title>Genomic Encyclopedia of Type Strains, Phase IV (KMG-V): Genome sequencing to study the core and pangenomes of soil and plant-associated prokaryotes.</title>
        <authorList>
            <person name="Whitman W."/>
        </authorList>
    </citation>
    <scope>NUCLEOTIDE SEQUENCE [LARGE SCALE GENOMIC DNA]</scope>
    <source>
        <strain evidence="2 3">BR 11880</strain>
    </source>
</reference>
<dbReference type="AlphaFoldDB" id="A0A560FB65"/>
<keyword evidence="1" id="KW-1133">Transmembrane helix</keyword>
<accession>A0A560FB65</accession>
<dbReference type="EMBL" id="VITN01000009">
    <property type="protein sequence ID" value="TWB18844.1"/>
    <property type="molecule type" value="Genomic_DNA"/>
</dbReference>
<evidence type="ECO:0000313" key="3">
    <source>
        <dbReference type="Proteomes" id="UP000319859"/>
    </source>
</evidence>
<proteinExistence type="predicted"/>
<organism evidence="2 3">
    <name type="scientific">Nitrospirillum amazonense</name>
    <dbReference type="NCBI Taxonomy" id="28077"/>
    <lineage>
        <taxon>Bacteria</taxon>
        <taxon>Pseudomonadati</taxon>
        <taxon>Pseudomonadota</taxon>
        <taxon>Alphaproteobacteria</taxon>
        <taxon>Rhodospirillales</taxon>
        <taxon>Azospirillaceae</taxon>
        <taxon>Nitrospirillum</taxon>
    </lineage>
</organism>